<protein>
    <submittedName>
        <fullName evidence="2">Uncharacterized protein</fullName>
    </submittedName>
</protein>
<accession>A0A438HMP0</accession>
<evidence type="ECO:0000256" key="1">
    <source>
        <dbReference type="SAM" id="Phobius"/>
    </source>
</evidence>
<keyword evidence="1" id="KW-0812">Transmembrane</keyword>
<reference evidence="2 3" key="1">
    <citation type="journal article" date="2018" name="PLoS Genet.">
        <title>Population sequencing reveals clonal diversity and ancestral inbreeding in the grapevine cultivar Chardonnay.</title>
        <authorList>
            <person name="Roach M.J."/>
            <person name="Johnson D.L."/>
            <person name="Bohlmann J."/>
            <person name="van Vuuren H.J."/>
            <person name="Jones S.J."/>
            <person name="Pretorius I.S."/>
            <person name="Schmidt S.A."/>
            <person name="Borneman A.R."/>
        </authorList>
    </citation>
    <scope>NUCLEOTIDE SEQUENCE [LARGE SCALE GENOMIC DNA]</scope>
    <source>
        <strain evidence="3">cv. Chardonnay</strain>
        <tissue evidence="2">Leaf</tissue>
    </source>
</reference>
<gene>
    <name evidence="2" type="ORF">CK203_033375</name>
</gene>
<keyword evidence="1" id="KW-1133">Transmembrane helix</keyword>
<dbReference type="EMBL" id="QGNW01000201">
    <property type="protein sequence ID" value="RVW85716.1"/>
    <property type="molecule type" value="Genomic_DNA"/>
</dbReference>
<evidence type="ECO:0000313" key="2">
    <source>
        <dbReference type="EMBL" id="RVW85716.1"/>
    </source>
</evidence>
<sequence>MGMMEWAAEVHSYSQVTCGLPKFFMHAVKDQSCVQHSGNGIGKCPLTCAIFNIFLSIIAALLHLNVHLAPRRAKIVEGDAKATDLKGKNYNHSCRSSANAHYEA</sequence>
<evidence type="ECO:0000313" key="3">
    <source>
        <dbReference type="Proteomes" id="UP000288805"/>
    </source>
</evidence>
<keyword evidence="1" id="KW-0472">Membrane</keyword>
<proteinExistence type="predicted"/>
<feature type="transmembrane region" description="Helical" evidence="1">
    <location>
        <begin position="49"/>
        <end position="66"/>
    </location>
</feature>
<dbReference type="AlphaFoldDB" id="A0A438HMP0"/>
<name>A0A438HMP0_VITVI</name>
<dbReference type="Proteomes" id="UP000288805">
    <property type="component" value="Unassembled WGS sequence"/>
</dbReference>
<comment type="caution">
    <text evidence="2">The sequence shown here is derived from an EMBL/GenBank/DDBJ whole genome shotgun (WGS) entry which is preliminary data.</text>
</comment>
<organism evidence="2 3">
    <name type="scientific">Vitis vinifera</name>
    <name type="common">Grape</name>
    <dbReference type="NCBI Taxonomy" id="29760"/>
    <lineage>
        <taxon>Eukaryota</taxon>
        <taxon>Viridiplantae</taxon>
        <taxon>Streptophyta</taxon>
        <taxon>Embryophyta</taxon>
        <taxon>Tracheophyta</taxon>
        <taxon>Spermatophyta</taxon>
        <taxon>Magnoliopsida</taxon>
        <taxon>eudicotyledons</taxon>
        <taxon>Gunneridae</taxon>
        <taxon>Pentapetalae</taxon>
        <taxon>rosids</taxon>
        <taxon>Vitales</taxon>
        <taxon>Vitaceae</taxon>
        <taxon>Viteae</taxon>
        <taxon>Vitis</taxon>
    </lineage>
</organism>